<reference evidence="7" key="1">
    <citation type="submission" date="2016-05" db="EMBL/GenBank/DDBJ databases">
        <title>Comparative genomics of biotechnologically important yeasts.</title>
        <authorList>
            <consortium name="DOE Joint Genome Institute"/>
            <person name="Riley R."/>
            <person name="Haridas S."/>
            <person name="Wolfe K.H."/>
            <person name="Lopes M.R."/>
            <person name="Hittinger C.T."/>
            <person name="Goker M."/>
            <person name="Salamov A."/>
            <person name="Wisecaver J."/>
            <person name="Long T.M."/>
            <person name="Aerts A.L."/>
            <person name="Barry K."/>
            <person name="Choi C."/>
            <person name="Clum A."/>
            <person name="Coughlan A.Y."/>
            <person name="Deshpande S."/>
            <person name="Douglass A.P."/>
            <person name="Hanson S.J."/>
            <person name="Klenk H.-P."/>
            <person name="Labutti K."/>
            <person name="Lapidus A."/>
            <person name="Lindquist E."/>
            <person name="Lipzen A."/>
            <person name="Meier-Kolthoff J.P."/>
            <person name="Ohm R.A."/>
            <person name="Otillar R.P."/>
            <person name="Pangilinan J."/>
            <person name="Peng Y."/>
            <person name="Rokas A."/>
            <person name="Rosa C.A."/>
            <person name="Scheuner C."/>
            <person name="Sibirny A.A."/>
            <person name="Slot J.C."/>
            <person name="Stielow J.B."/>
            <person name="Sun H."/>
            <person name="Kurtzman C.P."/>
            <person name="Blackwell M."/>
            <person name="Grigoriev I.V."/>
            <person name="Jeffries T.W."/>
        </authorList>
    </citation>
    <scope>NUCLEOTIDE SEQUENCE [LARGE SCALE GENOMIC DNA]</scope>
    <source>
        <strain evidence="7">NRRL Y-17324</strain>
    </source>
</reference>
<dbReference type="InterPro" id="IPR000058">
    <property type="entry name" value="Znf_AN1"/>
</dbReference>
<dbReference type="Gene3D" id="4.10.1110.10">
    <property type="entry name" value="AN1-like Zinc finger"/>
    <property type="match status" value="1"/>
</dbReference>
<dbReference type="SUPFAM" id="SSF54236">
    <property type="entry name" value="Ubiquitin-like"/>
    <property type="match status" value="1"/>
</dbReference>
<evidence type="ECO:0000256" key="1">
    <source>
        <dbReference type="ARBA" id="ARBA00022723"/>
    </source>
</evidence>
<feature type="domain" description="AN1-type" evidence="5">
    <location>
        <begin position="102"/>
        <end position="151"/>
    </location>
</feature>
<organism evidence="6 7">
    <name type="scientific">Suhomyces tanzawaensis NRRL Y-17324</name>
    <dbReference type="NCBI Taxonomy" id="984487"/>
    <lineage>
        <taxon>Eukaryota</taxon>
        <taxon>Fungi</taxon>
        <taxon>Dikarya</taxon>
        <taxon>Ascomycota</taxon>
        <taxon>Saccharomycotina</taxon>
        <taxon>Pichiomycetes</taxon>
        <taxon>Debaryomycetaceae</taxon>
        <taxon>Suhomyces</taxon>
    </lineage>
</organism>
<dbReference type="AlphaFoldDB" id="A0A1E4SJR7"/>
<dbReference type="PROSITE" id="PS51039">
    <property type="entry name" value="ZF_AN1"/>
    <property type="match status" value="1"/>
</dbReference>
<proteinExistence type="predicted"/>
<dbReference type="GeneID" id="30985689"/>
<dbReference type="SUPFAM" id="SSF118310">
    <property type="entry name" value="AN1-like Zinc finger"/>
    <property type="match status" value="1"/>
</dbReference>
<evidence type="ECO:0000256" key="3">
    <source>
        <dbReference type="ARBA" id="ARBA00022833"/>
    </source>
</evidence>
<protein>
    <recommendedName>
        <fullName evidence="5">AN1-type domain-containing protein</fullName>
    </recommendedName>
</protein>
<evidence type="ECO:0000256" key="2">
    <source>
        <dbReference type="ARBA" id="ARBA00022771"/>
    </source>
</evidence>
<keyword evidence="3" id="KW-0862">Zinc</keyword>
<name>A0A1E4SJR7_9ASCO</name>
<evidence type="ECO:0000313" key="7">
    <source>
        <dbReference type="Proteomes" id="UP000094285"/>
    </source>
</evidence>
<evidence type="ECO:0000256" key="4">
    <source>
        <dbReference type="PROSITE-ProRule" id="PRU00449"/>
    </source>
</evidence>
<dbReference type="RefSeq" id="XP_020064860.1">
    <property type="nucleotide sequence ID" value="XM_020211553.1"/>
</dbReference>
<gene>
    <name evidence="6" type="ORF">CANTADRAFT_89371</name>
</gene>
<dbReference type="InterPro" id="IPR029071">
    <property type="entry name" value="Ubiquitin-like_domsf"/>
</dbReference>
<dbReference type="STRING" id="984487.A0A1E4SJR7"/>
<dbReference type="GO" id="GO:0008270">
    <property type="term" value="F:zinc ion binding"/>
    <property type="evidence" value="ECO:0007669"/>
    <property type="project" value="UniProtKB-KW"/>
</dbReference>
<dbReference type="CDD" id="cd17039">
    <property type="entry name" value="Ubl_ubiquitin_like"/>
    <property type="match status" value="1"/>
</dbReference>
<dbReference type="SMART" id="SM00154">
    <property type="entry name" value="ZnF_AN1"/>
    <property type="match status" value="1"/>
</dbReference>
<dbReference type="OrthoDB" id="428577at2759"/>
<evidence type="ECO:0000259" key="5">
    <source>
        <dbReference type="PROSITE" id="PS51039"/>
    </source>
</evidence>
<sequence>MKITIRLSTEASYSVTVSDACTVDELLQLARASCPDATKLPASFKLIHNGERLAPGDQHILHWMAPDADATVILMSEGCDNPLGATAGAGAAGVSHTTAPAKKRKARCTFQTCKALPLRNVGLCSYCSGKFCAKHRLLEDHICQGLQHCKDNAHEKNAMKLQSEKTIASRV</sequence>
<dbReference type="EMBL" id="KV453911">
    <property type="protein sequence ID" value="ODV79738.1"/>
    <property type="molecule type" value="Genomic_DNA"/>
</dbReference>
<accession>A0A1E4SJR7</accession>
<keyword evidence="2 4" id="KW-0863">Zinc-finger</keyword>
<keyword evidence="1" id="KW-0479">Metal-binding</keyword>
<keyword evidence="7" id="KW-1185">Reference proteome</keyword>
<dbReference type="Pfam" id="PF01428">
    <property type="entry name" value="zf-AN1"/>
    <property type="match status" value="1"/>
</dbReference>
<dbReference type="Proteomes" id="UP000094285">
    <property type="component" value="Unassembled WGS sequence"/>
</dbReference>
<evidence type="ECO:0000313" key="6">
    <source>
        <dbReference type="EMBL" id="ODV79738.1"/>
    </source>
</evidence>
<dbReference type="InterPro" id="IPR035896">
    <property type="entry name" value="AN1-like_Znf"/>
</dbReference>